<name>A0ABW1IC05_9PSEU</name>
<keyword evidence="1" id="KW-0812">Transmembrane</keyword>
<evidence type="ECO:0000313" key="2">
    <source>
        <dbReference type="EMBL" id="MFC5950259.1"/>
    </source>
</evidence>
<gene>
    <name evidence="2" type="ORF">ACFQH9_18495</name>
</gene>
<proteinExistence type="predicted"/>
<evidence type="ECO:0000313" key="3">
    <source>
        <dbReference type="Proteomes" id="UP001596119"/>
    </source>
</evidence>
<accession>A0ABW1IC05</accession>
<organism evidence="2 3">
    <name type="scientific">Pseudonocardia lutea</name>
    <dbReference type="NCBI Taxonomy" id="2172015"/>
    <lineage>
        <taxon>Bacteria</taxon>
        <taxon>Bacillati</taxon>
        <taxon>Actinomycetota</taxon>
        <taxon>Actinomycetes</taxon>
        <taxon>Pseudonocardiales</taxon>
        <taxon>Pseudonocardiaceae</taxon>
        <taxon>Pseudonocardia</taxon>
    </lineage>
</organism>
<comment type="caution">
    <text evidence="2">The sequence shown here is derived from an EMBL/GenBank/DDBJ whole genome shotgun (WGS) entry which is preliminary data.</text>
</comment>
<feature type="transmembrane region" description="Helical" evidence="1">
    <location>
        <begin position="16"/>
        <end position="34"/>
    </location>
</feature>
<protein>
    <submittedName>
        <fullName evidence="2">Uncharacterized protein</fullName>
    </submittedName>
</protein>
<dbReference type="EMBL" id="JBHSQK010000045">
    <property type="protein sequence ID" value="MFC5950259.1"/>
    <property type="molecule type" value="Genomic_DNA"/>
</dbReference>
<keyword evidence="3" id="KW-1185">Reference proteome</keyword>
<feature type="non-terminal residue" evidence="2">
    <location>
        <position position="79"/>
    </location>
</feature>
<evidence type="ECO:0000256" key="1">
    <source>
        <dbReference type="SAM" id="Phobius"/>
    </source>
</evidence>
<reference evidence="3" key="1">
    <citation type="journal article" date="2019" name="Int. J. Syst. Evol. Microbiol.">
        <title>The Global Catalogue of Microorganisms (GCM) 10K type strain sequencing project: providing services to taxonomists for standard genome sequencing and annotation.</title>
        <authorList>
            <consortium name="The Broad Institute Genomics Platform"/>
            <consortium name="The Broad Institute Genome Sequencing Center for Infectious Disease"/>
            <person name="Wu L."/>
            <person name="Ma J."/>
        </authorList>
    </citation>
    <scope>NUCLEOTIDE SEQUENCE [LARGE SCALE GENOMIC DNA]</scope>
    <source>
        <strain evidence="3">CGMCC 4.7397</strain>
    </source>
</reference>
<sequence>MNEGPLATLRRHRSELVSTVLVLVLVVIGVVALWPRDPAPSEPSSGAATATAAPDPARLAGLRAAAALPPCPSGTGGAG</sequence>
<keyword evidence="1" id="KW-1133">Transmembrane helix</keyword>
<dbReference type="Proteomes" id="UP001596119">
    <property type="component" value="Unassembled WGS sequence"/>
</dbReference>
<keyword evidence="1" id="KW-0472">Membrane</keyword>